<evidence type="ECO:0000259" key="4">
    <source>
        <dbReference type="Pfam" id="PF01712"/>
    </source>
</evidence>
<name>A0A6J1WHF4_GALME</name>
<dbReference type="GeneID" id="113510542"/>
<evidence type="ECO:0000256" key="2">
    <source>
        <dbReference type="PIRSR" id="PIRSR000705-1"/>
    </source>
</evidence>
<dbReference type="InterPro" id="IPR027417">
    <property type="entry name" value="P-loop_NTPase"/>
</dbReference>
<evidence type="ECO:0000313" key="5">
    <source>
        <dbReference type="Proteomes" id="UP001652740"/>
    </source>
</evidence>
<proteinExistence type="inferred from homology"/>
<comment type="similarity">
    <text evidence="1">Belongs to the DCK/DGK family.</text>
</comment>
<dbReference type="SUPFAM" id="SSF52540">
    <property type="entry name" value="P-loop containing nucleoside triphosphate hydrolases"/>
    <property type="match status" value="1"/>
</dbReference>
<feature type="binding site" evidence="3">
    <location>
        <begin position="172"/>
        <end position="176"/>
    </location>
    <ligand>
        <name>ATP</name>
        <dbReference type="ChEBI" id="CHEBI:30616"/>
    </ligand>
</feature>
<dbReference type="PANTHER" id="PTHR10513:SF38">
    <property type="entry name" value="DEOXYNUCLEOSIDE KINASE-LIKE PROTEIN"/>
    <property type="match status" value="1"/>
</dbReference>
<accession>A0A6J1WHF4</accession>
<dbReference type="Gene3D" id="3.40.50.300">
    <property type="entry name" value="P-loop containing nucleotide triphosphate hydrolases"/>
    <property type="match status" value="1"/>
</dbReference>
<dbReference type="AlphaFoldDB" id="A0A6J1WHF4"/>
<keyword evidence="3" id="KW-0547">Nucleotide-binding</keyword>
<keyword evidence="5" id="KW-1185">Reference proteome</keyword>
<dbReference type="CDD" id="cd01673">
    <property type="entry name" value="dNK"/>
    <property type="match status" value="1"/>
</dbReference>
<evidence type="ECO:0000256" key="1">
    <source>
        <dbReference type="ARBA" id="ARBA00007420"/>
    </source>
</evidence>
<dbReference type="KEGG" id="gmw:113510542"/>
<sequence>MPPLLISDKMPNIKTITKTARVLTKRPFKVSVEGNIGSGKSTCINFFNKFRNVEKHAEPLHEWRNVSGHNLLGMVYSDIHKWTYPFQHYVHLSRLKIQTSPPSNPDITVKMFERSVQNSRFCFVENARKQKFLEDPQFHVLNSWYEFMEKNLDINLDLIVYLKTSPQVVWERMMKRGRAEESEVPLEYLQQVHESYENWISSPNIGCEVLTIDADRNLDLVKEDLERYTYKILGGNHTN</sequence>
<evidence type="ECO:0000313" key="6">
    <source>
        <dbReference type="RefSeq" id="XP_026749800.2"/>
    </source>
</evidence>
<dbReference type="InterPro" id="IPR050566">
    <property type="entry name" value="Deoxyribonucleoside_kinase"/>
</dbReference>
<dbReference type="Proteomes" id="UP001652740">
    <property type="component" value="Unplaced"/>
</dbReference>
<keyword evidence="3" id="KW-0067">ATP-binding</keyword>
<gene>
    <name evidence="6" type="primary">LOC113510542</name>
</gene>
<dbReference type="GO" id="GO:0005739">
    <property type="term" value="C:mitochondrion"/>
    <property type="evidence" value="ECO:0007669"/>
    <property type="project" value="TreeGrafter"/>
</dbReference>
<dbReference type="RefSeq" id="XP_026749800.2">
    <property type="nucleotide sequence ID" value="XM_026893999.3"/>
</dbReference>
<feature type="domain" description="Deoxynucleoside kinase" evidence="4">
    <location>
        <begin position="30"/>
        <end position="227"/>
    </location>
</feature>
<dbReference type="PANTHER" id="PTHR10513">
    <property type="entry name" value="DEOXYNUCLEOSIDE KINASE"/>
    <property type="match status" value="1"/>
</dbReference>
<dbReference type="PIRSF" id="PIRSF000705">
    <property type="entry name" value="DNK"/>
    <property type="match status" value="1"/>
</dbReference>
<dbReference type="InterPro" id="IPR002624">
    <property type="entry name" value="DCK/DGK"/>
</dbReference>
<reference evidence="6" key="1">
    <citation type="submission" date="2025-08" db="UniProtKB">
        <authorList>
            <consortium name="RefSeq"/>
        </authorList>
    </citation>
    <scope>IDENTIFICATION</scope>
    <source>
        <tissue evidence="6">Whole larvae</tissue>
    </source>
</reference>
<evidence type="ECO:0000256" key="3">
    <source>
        <dbReference type="PIRSR" id="PIRSR000705-3"/>
    </source>
</evidence>
<dbReference type="GO" id="GO:0005524">
    <property type="term" value="F:ATP binding"/>
    <property type="evidence" value="ECO:0007669"/>
    <property type="project" value="UniProtKB-KW"/>
</dbReference>
<protein>
    <submittedName>
        <fullName evidence="6">Deoxynucleoside kinase-like</fullName>
    </submittedName>
</protein>
<dbReference type="GO" id="GO:0019136">
    <property type="term" value="F:deoxynucleoside kinase activity"/>
    <property type="evidence" value="ECO:0007669"/>
    <property type="project" value="InterPro"/>
</dbReference>
<dbReference type="InParanoid" id="A0A6J1WHF4"/>
<dbReference type="InterPro" id="IPR031314">
    <property type="entry name" value="DNK_dom"/>
</dbReference>
<organism evidence="5 6">
    <name type="scientific">Galleria mellonella</name>
    <name type="common">Greater wax moth</name>
    <dbReference type="NCBI Taxonomy" id="7137"/>
    <lineage>
        <taxon>Eukaryota</taxon>
        <taxon>Metazoa</taxon>
        <taxon>Ecdysozoa</taxon>
        <taxon>Arthropoda</taxon>
        <taxon>Hexapoda</taxon>
        <taxon>Insecta</taxon>
        <taxon>Pterygota</taxon>
        <taxon>Neoptera</taxon>
        <taxon>Endopterygota</taxon>
        <taxon>Lepidoptera</taxon>
        <taxon>Glossata</taxon>
        <taxon>Ditrysia</taxon>
        <taxon>Pyraloidea</taxon>
        <taxon>Pyralidae</taxon>
        <taxon>Galleriinae</taxon>
        <taxon>Galleria</taxon>
    </lineage>
</organism>
<feature type="active site" description="Proton acceptor" evidence="2">
    <location>
        <position position="113"/>
    </location>
</feature>
<dbReference type="Pfam" id="PF01712">
    <property type="entry name" value="dNK"/>
    <property type="match status" value="1"/>
</dbReference>
<feature type="binding site" evidence="3">
    <location>
        <begin position="34"/>
        <end position="42"/>
    </location>
    <ligand>
        <name>ATP</name>
        <dbReference type="ChEBI" id="CHEBI:30616"/>
    </ligand>
</feature>